<feature type="region of interest" description="Disordered" evidence="1">
    <location>
        <begin position="210"/>
        <end position="263"/>
    </location>
</feature>
<feature type="compositionally biased region" description="Low complexity" evidence="1">
    <location>
        <begin position="235"/>
        <end position="249"/>
    </location>
</feature>
<accession>A0ABR5VA05</accession>
<evidence type="ECO:0000256" key="2">
    <source>
        <dbReference type="SAM" id="SignalP"/>
    </source>
</evidence>
<gene>
    <name evidence="3" type="ORF">WM41_0981</name>
</gene>
<reference evidence="3 4" key="1">
    <citation type="journal article" date="2016" name="Int. J. Syst. Evol. Microbiol.">
        <title>Resolving the Complexity of Human Skin Metagenomes Using Single-Molecule Sequencing.</title>
        <authorList>
            <consortium name="NISC Comparative Sequencing Program"/>
            <person name="Tsai Y.C."/>
            <person name="Conlan S."/>
            <person name="Deming C."/>
            <person name="Segre J.A."/>
            <person name="Kong H.H."/>
            <person name="Korlach J."/>
            <person name="Oh J."/>
        </authorList>
    </citation>
    <scope>NUCLEOTIDE SEQUENCE [LARGE SCALE GENOMIC DNA]</scope>
    <source>
        <strain evidence="3 4">1B08</strain>
    </source>
</reference>
<proteinExistence type="predicted"/>
<feature type="chain" id="PRO_5046303700" description="Secreted protein" evidence="2">
    <location>
        <begin position="27"/>
        <end position="263"/>
    </location>
</feature>
<keyword evidence="2" id="KW-0732">Signal</keyword>
<dbReference type="PROSITE" id="PS51257">
    <property type="entry name" value="PROKAR_LIPOPROTEIN"/>
    <property type="match status" value="1"/>
</dbReference>
<feature type="compositionally biased region" description="Basic and acidic residues" evidence="1">
    <location>
        <begin position="251"/>
        <end position="263"/>
    </location>
</feature>
<name>A0ABR5VA05_9CORY</name>
<feature type="signal peptide" evidence="2">
    <location>
        <begin position="1"/>
        <end position="26"/>
    </location>
</feature>
<evidence type="ECO:0000313" key="3">
    <source>
        <dbReference type="EMBL" id="KXU18426.1"/>
    </source>
</evidence>
<keyword evidence="4" id="KW-1185">Reference proteome</keyword>
<evidence type="ECO:0000313" key="4">
    <source>
        <dbReference type="Proteomes" id="UP000070339"/>
    </source>
</evidence>
<dbReference type="EMBL" id="LTEB01000024">
    <property type="protein sequence ID" value="KXU18426.1"/>
    <property type="molecule type" value="Genomic_DNA"/>
</dbReference>
<comment type="caution">
    <text evidence="3">The sequence shown here is derived from an EMBL/GenBank/DDBJ whole genome shotgun (WGS) entry which is preliminary data.</text>
</comment>
<dbReference type="Proteomes" id="UP000070339">
    <property type="component" value="Unassembled WGS sequence"/>
</dbReference>
<sequence>MPMRSRRLVATLATAGLALAALSSCAQFDPSADEKPGLHQAVTISVNPKSKQQLLLAELYKQTLESQGRAANVAGNGELEATSANDQNLPLIESGDGATNFYIGCTGELLDAFNPDAAREISKRYEEDQKDPSGEDFLATTHVALMNALPPDLAVVEPSSAQGCKDAEPDLPQNYVVVYYKGLFDREERLAVSSLTKFLTDEEIRELLEKTDESGSLEQTVSDWNSQSNAGTVMDTGGDSNSSGGSDLTSGDEKKDNSSKPKS</sequence>
<protein>
    <recommendedName>
        <fullName evidence="5">Secreted protein</fullName>
    </recommendedName>
</protein>
<evidence type="ECO:0008006" key="5">
    <source>
        <dbReference type="Google" id="ProtNLM"/>
    </source>
</evidence>
<organism evidence="3 4">
    <name type="scientific">Corynebacterium simulans</name>
    <dbReference type="NCBI Taxonomy" id="146827"/>
    <lineage>
        <taxon>Bacteria</taxon>
        <taxon>Bacillati</taxon>
        <taxon>Actinomycetota</taxon>
        <taxon>Actinomycetes</taxon>
        <taxon>Mycobacteriales</taxon>
        <taxon>Corynebacteriaceae</taxon>
        <taxon>Corynebacterium</taxon>
    </lineage>
</organism>
<evidence type="ECO:0000256" key="1">
    <source>
        <dbReference type="SAM" id="MobiDB-lite"/>
    </source>
</evidence>
<feature type="compositionally biased region" description="Polar residues" evidence="1">
    <location>
        <begin position="214"/>
        <end position="231"/>
    </location>
</feature>